<dbReference type="EMBL" id="JAGUCO010000003">
    <property type="protein sequence ID" value="MBS2098046.1"/>
    <property type="molecule type" value="Genomic_DNA"/>
</dbReference>
<feature type="chain" id="PRO_5046739195" description="Peptidylprolyl isomerase" evidence="1">
    <location>
        <begin position="23"/>
        <end position="161"/>
    </location>
</feature>
<gene>
    <name evidence="2" type="ORF">KEM10_07110</name>
</gene>
<evidence type="ECO:0000256" key="1">
    <source>
        <dbReference type="SAM" id="SignalP"/>
    </source>
</evidence>
<dbReference type="Proteomes" id="UP000708576">
    <property type="component" value="Unassembled WGS sequence"/>
</dbReference>
<keyword evidence="3" id="KW-1185">Reference proteome</keyword>
<dbReference type="RefSeq" id="WP_212215287.1">
    <property type="nucleotide sequence ID" value="NZ_JAGUCO010000003.1"/>
</dbReference>
<sequence length="161" mass="18425">MKKIYLTVLAAWVAVVSLSAQVSEQEANLMRSILKSEVKVFFAQNIKLKSSEANMFWEIYDLYEEELLPVGNRRVAILQEIVKGKGKLSEDDADRLINEAEKIDKQRKKVRWKYYKILKKKMSTSIAVQFYQLDAFIHSQVTAAINEGGALVIPVGDKKEE</sequence>
<evidence type="ECO:0008006" key="4">
    <source>
        <dbReference type="Google" id="ProtNLM"/>
    </source>
</evidence>
<keyword evidence="1" id="KW-0732">Signal</keyword>
<evidence type="ECO:0000313" key="2">
    <source>
        <dbReference type="EMBL" id="MBS2098046.1"/>
    </source>
</evidence>
<feature type="signal peptide" evidence="1">
    <location>
        <begin position="1"/>
        <end position="22"/>
    </location>
</feature>
<accession>A0ABS5JT03</accession>
<proteinExistence type="predicted"/>
<organism evidence="2 3">
    <name type="scientific">Carboxylicivirga linearis</name>
    <dbReference type="NCBI Taxonomy" id="1628157"/>
    <lineage>
        <taxon>Bacteria</taxon>
        <taxon>Pseudomonadati</taxon>
        <taxon>Bacteroidota</taxon>
        <taxon>Bacteroidia</taxon>
        <taxon>Marinilabiliales</taxon>
        <taxon>Marinilabiliaceae</taxon>
        <taxon>Carboxylicivirga</taxon>
    </lineage>
</organism>
<protein>
    <recommendedName>
        <fullName evidence="4">Peptidylprolyl isomerase</fullName>
    </recommendedName>
</protein>
<reference evidence="2 3" key="1">
    <citation type="journal article" date="2015" name="Int. J. Syst. Evol. Microbiol.">
        <title>Carboxylicivirga linearis sp. nov., isolated from a sea cucumber culture pond.</title>
        <authorList>
            <person name="Wang F.Q."/>
            <person name="Zhou Y.X."/>
            <person name="Lin X.Z."/>
            <person name="Chen G.J."/>
            <person name="Du Z.J."/>
        </authorList>
    </citation>
    <scope>NUCLEOTIDE SEQUENCE [LARGE SCALE GENOMIC DNA]</scope>
    <source>
        <strain evidence="2 3">FB218</strain>
    </source>
</reference>
<name>A0ABS5JT03_9BACT</name>
<evidence type="ECO:0000313" key="3">
    <source>
        <dbReference type="Proteomes" id="UP000708576"/>
    </source>
</evidence>
<comment type="caution">
    <text evidence="2">The sequence shown here is derived from an EMBL/GenBank/DDBJ whole genome shotgun (WGS) entry which is preliminary data.</text>
</comment>